<gene>
    <name evidence="5" type="ORF">FSP39_003234</name>
</gene>
<dbReference type="Gene3D" id="2.60.120.650">
    <property type="entry name" value="Cupin"/>
    <property type="match status" value="1"/>
</dbReference>
<dbReference type="InterPro" id="IPR003347">
    <property type="entry name" value="JmjC_dom"/>
</dbReference>
<proteinExistence type="predicted"/>
<dbReference type="PANTHER" id="PTHR12461:SF43">
    <property type="entry name" value="HSPB1-ASSOCIATED PROTEIN 1"/>
    <property type="match status" value="1"/>
</dbReference>
<protein>
    <recommendedName>
        <fullName evidence="4">JmjC domain-containing protein</fullName>
    </recommendedName>
</protein>
<reference evidence="5" key="1">
    <citation type="submission" date="2019-08" db="EMBL/GenBank/DDBJ databases">
        <title>The improved chromosome-level genome for the pearl oyster Pinctada fucata martensii using PacBio sequencing and Hi-C.</title>
        <authorList>
            <person name="Zheng Z."/>
        </authorList>
    </citation>
    <scope>NUCLEOTIDE SEQUENCE</scope>
    <source>
        <strain evidence="5">ZZ-2019</strain>
        <tissue evidence="5">Adductor muscle</tissue>
    </source>
</reference>
<evidence type="ECO:0000313" key="6">
    <source>
        <dbReference type="Proteomes" id="UP001186944"/>
    </source>
</evidence>
<comment type="subcellular location">
    <subcellularLocation>
        <location evidence="1">Cytoplasm</location>
    </subcellularLocation>
</comment>
<feature type="domain" description="JmjC" evidence="4">
    <location>
        <begin position="1"/>
        <end position="154"/>
    </location>
</feature>
<sequence length="154" mass="18013">MKDAFQKYPHVMKEIDWGVLGLTGRDGNNSTIWIGSEGCYTNCHYDTYGFNLVAQIYGRKRWILFPPSDTNKLYPTRLPYEESSVFSSVHIVNPDLKKHLLFRECHPYIVDLQPGQVLYVPRHWWHHVECLEPSVSINTWVEMVRTGIQSLVFL</sequence>
<dbReference type="PANTHER" id="PTHR12461">
    <property type="entry name" value="HYPOXIA-INDUCIBLE FACTOR 1 ALPHA INHIBITOR-RELATED"/>
    <property type="match status" value="1"/>
</dbReference>
<dbReference type="SUPFAM" id="SSF51197">
    <property type="entry name" value="Clavaminate synthase-like"/>
    <property type="match status" value="1"/>
</dbReference>
<dbReference type="AlphaFoldDB" id="A0AA88Y7V9"/>
<evidence type="ECO:0000259" key="4">
    <source>
        <dbReference type="PROSITE" id="PS51184"/>
    </source>
</evidence>
<dbReference type="Proteomes" id="UP001186944">
    <property type="component" value="Unassembled WGS sequence"/>
</dbReference>
<evidence type="ECO:0000256" key="2">
    <source>
        <dbReference type="ARBA" id="ARBA00022490"/>
    </source>
</evidence>
<dbReference type="GO" id="GO:0005737">
    <property type="term" value="C:cytoplasm"/>
    <property type="evidence" value="ECO:0007669"/>
    <property type="project" value="UniProtKB-SubCell"/>
</dbReference>
<accession>A0AA88Y7V9</accession>
<organism evidence="5 6">
    <name type="scientific">Pinctada imbricata</name>
    <name type="common">Atlantic pearl-oyster</name>
    <name type="synonym">Pinctada martensii</name>
    <dbReference type="NCBI Taxonomy" id="66713"/>
    <lineage>
        <taxon>Eukaryota</taxon>
        <taxon>Metazoa</taxon>
        <taxon>Spiralia</taxon>
        <taxon>Lophotrochozoa</taxon>
        <taxon>Mollusca</taxon>
        <taxon>Bivalvia</taxon>
        <taxon>Autobranchia</taxon>
        <taxon>Pteriomorphia</taxon>
        <taxon>Pterioida</taxon>
        <taxon>Pterioidea</taxon>
        <taxon>Pteriidae</taxon>
        <taxon>Pinctada</taxon>
    </lineage>
</organism>
<comment type="function">
    <text evidence="3">May play a role in cellular stress response.</text>
</comment>
<dbReference type="InterPro" id="IPR041667">
    <property type="entry name" value="Cupin_8"/>
</dbReference>
<dbReference type="SMART" id="SM00558">
    <property type="entry name" value="JmjC"/>
    <property type="match status" value="1"/>
</dbReference>
<evidence type="ECO:0000313" key="5">
    <source>
        <dbReference type="EMBL" id="KAK3094550.1"/>
    </source>
</evidence>
<keyword evidence="2" id="KW-0963">Cytoplasm</keyword>
<dbReference type="EMBL" id="VSWD01000008">
    <property type="protein sequence ID" value="KAK3094550.1"/>
    <property type="molecule type" value="Genomic_DNA"/>
</dbReference>
<keyword evidence="6" id="KW-1185">Reference proteome</keyword>
<comment type="caution">
    <text evidence="5">The sequence shown here is derived from an EMBL/GenBank/DDBJ whole genome shotgun (WGS) entry which is preliminary data.</text>
</comment>
<name>A0AA88Y7V9_PINIB</name>
<dbReference type="PROSITE" id="PS51184">
    <property type="entry name" value="JMJC"/>
    <property type="match status" value="1"/>
</dbReference>
<evidence type="ECO:0000256" key="1">
    <source>
        <dbReference type="ARBA" id="ARBA00004496"/>
    </source>
</evidence>
<dbReference type="Pfam" id="PF13621">
    <property type="entry name" value="Cupin_8"/>
    <property type="match status" value="1"/>
</dbReference>
<evidence type="ECO:0000256" key="3">
    <source>
        <dbReference type="ARBA" id="ARBA00037342"/>
    </source>
</evidence>